<sequence length="629" mass="69868">MGFFPSQLTRASLSSSLARRLRRPHPAAAAASAARSLTTTEGSRPSIVHKRSVDILHDPWFNKGTAFTVTERDRLDLRGLLPPNVMNSEQQIERFMFDLKRLEVNARDGARDTNSLAKWRILNRLHDRNEIMYYKVLSENIEEYAPIVYTPTVGLVCQNYSGLFRRPRGMYFSAEDRGEMMSMVYNWPADQVDMIVVTDGSRILGLGDLGIQGIGIAIGKLDLYVAAAGINPHRVLPVMIDVGTNNEKLLKDPLYLGLQQERLDGEEYLSVIDEFMRAVFTRWPNVIVQFEDFQSKWAFKLLQRYRNTYRMFNDDVQGTAGVAIAGLLGAVRAQGRPMIDFPKQKIVVAGAGSAGIGVLNAARKTMARLLGNNESAFESARSQFWVVDALGLITEDRSDIDPEALPFARKVREADRQGLREGANLVEVVKKVKPDVLLGLSAVGGLFSNEVLEALKDSTSTRPAIFAMSNPTKNAECTPEQAFTILGDHIIFASGSPFKNVDLEDGKIGHCNQGNNMYLFPGIGLGTLLSGARIISDGMLQAAAECLAAYMKEEEVLRGVIYPSISSIRDITKEVAAAVVKEAVEEDLAEGYRSMDARELKRLSQEEIVKYVQNNMWNPVYPTLVYKND</sequence>
<comment type="cofactor">
    <cofactor evidence="12">
        <name>Mg(2+)</name>
        <dbReference type="ChEBI" id="CHEBI:18420"/>
    </cofactor>
    <cofactor evidence="12">
        <name>Mn(2+)</name>
        <dbReference type="ChEBI" id="CHEBI:29035"/>
    </cofactor>
    <text evidence="12">Divalent metal cations. Prefers magnesium or manganese.</text>
</comment>
<dbReference type="InterPro" id="IPR037062">
    <property type="entry name" value="Malic_N_dom_sf"/>
</dbReference>
<evidence type="ECO:0000256" key="11">
    <source>
        <dbReference type="PIRSR" id="PIRSR000106-2"/>
    </source>
</evidence>
<dbReference type="SUPFAM" id="SSF53223">
    <property type="entry name" value="Aminoacid dehydrogenase-like, N-terminal domain"/>
    <property type="match status" value="1"/>
</dbReference>
<dbReference type="PIRSF" id="PIRSF000106">
    <property type="entry name" value="ME"/>
    <property type="match status" value="1"/>
</dbReference>
<keyword evidence="6 13" id="KW-0560">Oxidoreductase</keyword>
<organism evidence="16 17">
    <name type="scientific">Spirodela intermedia</name>
    <name type="common">Intermediate duckweed</name>
    <dbReference type="NCBI Taxonomy" id="51605"/>
    <lineage>
        <taxon>Eukaryota</taxon>
        <taxon>Viridiplantae</taxon>
        <taxon>Streptophyta</taxon>
        <taxon>Embryophyta</taxon>
        <taxon>Tracheophyta</taxon>
        <taxon>Spermatophyta</taxon>
        <taxon>Magnoliopsida</taxon>
        <taxon>Liliopsida</taxon>
        <taxon>Araceae</taxon>
        <taxon>Lemnoideae</taxon>
        <taxon>Spirodela</taxon>
    </lineage>
</organism>
<evidence type="ECO:0000256" key="12">
    <source>
        <dbReference type="PIRSR" id="PIRSR000106-3"/>
    </source>
</evidence>
<dbReference type="InterPro" id="IPR046346">
    <property type="entry name" value="Aminoacid_DH-like_N_sf"/>
</dbReference>
<dbReference type="Pfam" id="PF03949">
    <property type="entry name" value="Malic_M"/>
    <property type="match status" value="1"/>
</dbReference>
<evidence type="ECO:0000256" key="13">
    <source>
        <dbReference type="RuleBase" id="RU003426"/>
    </source>
</evidence>
<gene>
    <name evidence="16" type="ORF">SI8410_13017371</name>
</gene>
<feature type="binding site" evidence="11">
    <location>
        <position position="515"/>
    </location>
    <ligand>
        <name>(S)-malate</name>
        <dbReference type="ChEBI" id="CHEBI:15589"/>
    </ligand>
</feature>
<feature type="binding site" evidence="12">
    <location>
        <position position="292"/>
    </location>
    <ligand>
        <name>a divalent metal cation</name>
        <dbReference type="ChEBI" id="CHEBI:60240"/>
    </ligand>
</feature>
<keyword evidence="17" id="KW-1185">Reference proteome</keyword>
<dbReference type="SMART" id="SM00919">
    <property type="entry name" value="Malic_M"/>
    <property type="match status" value="1"/>
</dbReference>
<keyword evidence="5" id="KW-0809">Transit peptide</keyword>
<dbReference type="Gene3D" id="3.40.50.720">
    <property type="entry name" value="NAD(P)-binding Rossmann-like Domain"/>
    <property type="match status" value="1"/>
</dbReference>
<dbReference type="GO" id="GO:0046872">
    <property type="term" value="F:metal ion binding"/>
    <property type="evidence" value="ECO:0007669"/>
    <property type="project" value="UniProtKB-KW"/>
</dbReference>
<comment type="similarity">
    <text evidence="3 13">Belongs to the malic enzymes family.</text>
</comment>
<dbReference type="EMBL" id="LR746276">
    <property type="protein sequence ID" value="CAA7406693.1"/>
    <property type="molecule type" value="Genomic_DNA"/>
</dbReference>
<dbReference type="GO" id="GO:0051287">
    <property type="term" value="F:NAD binding"/>
    <property type="evidence" value="ECO:0007669"/>
    <property type="project" value="InterPro"/>
</dbReference>
<reference evidence="16" key="1">
    <citation type="submission" date="2020-02" db="EMBL/GenBank/DDBJ databases">
        <authorList>
            <person name="Scholz U."/>
            <person name="Mascher M."/>
            <person name="Fiebig A."/>
        </authorList>
    </citation>
    <scope>NUCLEOTIDE SEQUENCE</scope>
</reference>
<feature type="binding site" evidence="11">
    <location>
        <position position="470"/>
    </location>
    <ligand>
        <name>(S)-malate</name>
        <dbReference type="ChEBI" id="CHEBI:15589"/>
    </ligand>
</feature>
<comment type="subcellular location">
    <subcellularLocation>
        <location evidence="2">Mitochondrion</location>
    </subcellularLocation>
</comment>
<proteinExistence type="inferred from homology"/>
<evidence type="ECO:0000256" key="6">
    <source>
        <dbReference type="ARBA" id="ARBA00023002"/>
    </source>
</evidence>
<dbReference type="PANTHER" id="PTHR23406">
    <property type="entry name" value="MALIC ENZYME-RELATED"/>
    <property type="match status" value="1"/>
</dbReference>
<evidence type="ECO:0000256" key="10">
    <source>
        <dbReference type="PIRSR" id="PIRSR000106-1"/>
    </source>
</evidence>
<dbReference type="SUPFAM" id="SSF51735">
    <property type="entry name" value="NAD(P)-binding Rossmann-fold domains"/>
    <property type="match status" value="1"/>
</dbReference>
<dbReference type="InterPro" id="IPR015884">
    <property type="entry name" value="Malic_enzyme_CS"/>
</dbReference>
<dbReference type="InterPro" id="IPR012301">
    <property type="entry name" value="Malic_N_dom"/>
</dbReference>
<evidence type="ECO:0000256" key="7">
    <source>
        <dbReference type="ARBA" id="ARBA00023027"/>
    </source>
</evidence>
<dbReference type="NCBIfam" id="NF010052">
    <property type="entry name" value="PRK13529.1"/>
    <property type="match status" value="1"/>
</dbReference>
<name>A0A7I8L9J2_SPIIN</name>
<feature type="active site" description="Proton acceptor" evidence="10">
    <location>
        <position position="220"/>
    </location>
</feature>
<evidence type="ECO:0000259" key="14">
    <source>
        <dbReference type="SMART" id="SM00919"/>
    </source>
</evidence>
<dbReference type="InterPro" id="IPR036291">
    <property type="entry name" value="NAD(P)-bd_dom_sf"/>
</dbReference>
<dbReference type="GO" id="GO:0006108">
    <property type="term" value="P:malate metabolic process"/>
    <property type="evidence" value="ECO:0007669"/>
    <property type="project" value="TreeGrafter"/>
</dbReference>
<comment type="catalytic activity">
    <reaction evidence="9">
        <text>(S)-malate + NAD(+) = pyruvate + CO2 + NADH</text>
        <dbReference type="Rhea" id="RHEA:12653"/>
        <dbReference type="ChEBI" id="CHEBI:15361"/>
        <dbReference type="ChEBI" id="CHEBI:15589"/>
        <dbReference type="ChEBI" id="CHEBI:16526"/>
        <dbReference type="ChEBI" id="CHEBI:57540"/>
        <dbReference type="ChEBI" id="CHEBI:57945"/>
        <dbReference type="EC" id="1.1.1.39"/>
    </reaction>
</comment>
<evidence type="ECO:0000313" key="17">
    <source>
        <dbReference type="Proteomes" id="UP000663760"/>
    </source>
</evidence>
<dbReference type="FunFam" id="3.40.50.720:FF:000237">
    <property type="entry name" value="Malic enzyme"/>
    <property type="match status" value="1"/>
</dbReference>
<protein>
    <recommendedName>
        <fullName evidence="13">Malic enzyme</fullName>
    </recommendedName>
</protein>
<dbReference type="AlphaFoldDB" id="A0A7I8L9J2"/>
<dbReference type="Proteomes" id="UP000663760">
    <property type="component" value="Chromosome 13"/>
</dbReference>
<evidence type="ECO:0000256" key="8">
    <source>
        <dbReference type="ARBA" id="ARBA00023128"/>
    </source>
</evidence>
<feature type="binding site" evidence="12">
    <location>
        <position position="315"/>
    </location>
    <ligand>
        <name>a divalent metal cation</name>
        <dbReference type="ChEBI" id="CHEBI:60240"/>
    </ligand>
</feature>
<dbReference type="GO" id="GO:0004471">
    <property type="term" value="F:malate dehydrogenase (decarboxylating) (NAD+) activity"/>
    <property type="evidence" value="ECO:0007669"/>
    <property type="project" value="UniProtKB-EC"/>
</dbReference>
<evidence type="ECO:0000313" key="16">
    <source>
        <dbReference type="EMBL" id="CAA7406693.1"/>
    </source>
</evidence>
<evidence type="ECO:0000256" key="5">
    <source>
        <dbReference type="ARBA" id="ARBA00022946"/>
    </source>
</evidence>
<feature type="domain" description="Malic enzyme N-terminal" evidence="15">
    <location>
        <begin position="126"/>
        <end position="306"/>
    </location>
</feature>
<evidence type="ECO:0000256" key="2">
    <source>
        <dbReference type="ARBA" id="ARBA00004173"/>
    </source>
</evidence>
<dbReference type="GO" id="GO:0042802">
    <property type="term" value="F:identical protein binding"/>
    <property type="evidence" value="ECO:0007669"/>
    <property type="project" value="UniProtKB-ARBA"/>
</dbReference>
<dbReference type="OrthoDB" id="5365701at2759"/>
<evidence type="ECO:0000259" key="15">
    <source>
        <dbReference type="SMART" id="SM01274"/>
    </source>
</evidence>
<dbReference type="FunFam" id="3.40.50.10380:FF:000005">
    <property type="entry name" value="Malic enzyme"/>
    <property type="match status" value="1"/>
</dbReference>
<evidence type="ECO:0000256" key="9">
    <source>
        <dbReference type="ARBA" id="ARBA00052599"/>
    </source>
</evidence>
<dbReference type="InterPro" id="IPR012302">
    <property type="entry name" value="Malic_NAD-bd"/>
</dbReference>
<dbReference type="PRINTS" id="PR00072">
    <property type="entry name" value="MALOXRDTASE"/>
</dbReference>
<dbReference type="Gene3D" id="3.40.50.10380">
    <property type="entry name" value="Malic enzyme, N-terminal domain"/>
    <property type="match status" value="1"/>
</dbReference>
<comment type="cofactor">
    <cofactor evidence="1">
        <name>Mn(2+)</name>
        <dbReference type="ChEBI" id="CHEBI:29035"/>
    </cofactor>
</comment>
<feature type="binding site" evidence="12">
    <location>
        <position position="291"/>
    </location>
    <ligand>
        <name>a divalent metal cation</name>
        <dbReference type="ChEBI" id="CHEBI:60240"/>
    </ligand>
</feature>
<dbReference type="Pfam" id="PF00390">
    <property type="entry name" value="malic"/>
    <property type="match status" value="1"/>
</dbReference>
<keyword evidence="7" id="KW-0520">NAD</keyword>
<dbReference type="SMART" id="SM01274">
    <property type="entry name" value="malic"/>
    <property type="match status" value="1"/>
</dbReference>
<dbReference type="GO" id="GO:0005739">
    <property type="term" value="C:mitochondrion"/>
    <property type="evidence" value="ECO:0007669"/>
    <property type="project" value="UniProtKB-SubCell"/>
</dbReference>
<keyword evidence="4 12" id="KW-0479">Metal-binding</keyword>
<dbReference type="InterPro" id="IPR001891">
    <property type="entry name" value="Malic_OxRdtase"/>
</dbReference>
<evidence type="ECO:0000256" key="3">
    <source>
        <dbReference type="ARBA" id="ARBA00008785"/>
    </source>
</evidence>
<keyword evidence="8" id="KW-0496">Mitochondrion</keyword>
<dbReference type="PROSITE" id="PS00331">
    <property type="entry name" value="MALIC_ENZYMES"/>
    <property type="match status" value="1"/>
</dbReference>
<evidence type="ECO:0000256" key="4">
    <source>
        <dbReference type="ARBA" id="ARBA00022723"/>
    </source>
</evidence>
<feature type="active site" description="Proton donor" evidence="10">
    <location>
        <position position="149"/>
    </location>
</feature>
<evidence type="ECO:0000256" key="1">
    <source>
        <dbReference type="ARBA" id="ARBA00001936"/>
    </source>
</evidence>
<accession>A0A7I8L9J2</accession>
<feature type="binding site" evidence="11">
    <location>
        <position position="202"/>
    </location>
    <ligand>
        <name>(S)-malate</name>
        <dbReference type="ChEBI" id="CHEBI:15589"/>
    </ligand>
</feature>
<dbReference type="PANTHER" id="PTHR23406:SF32">
    <property type="entry name" value="NADP-DEPENDENT MALIC ENZYME"/>
    <property type="match status" value="1"/>
</dbReference>
<feature type="domain" description="Malic enzyme NAD-binding" evidence="14">
    <location>
        <begin position="316"/>
        <end position="584"/>
    </location>
</feature>